<organism evidence="1">
    <name type="scientific">uncultured Chloroflexia bacterium</name>
    <dbReference type="NCBI Taxonomy" id="1672391"/>
    <lineage>
        <taxon>Bacteria</taxon>
        <taxon>Bacillati</taxon>
        <taxon>Chloroflexota</taxon>
        <taxon>Chloroflexia</taxon>
        <taxon>environmental samples</taxon>
    </lineage>
</organism>
<sequence length="23" mass="2587">MNAVHNHSEVAIEESVFPHLGIR</sequence>
<reference evidence="1" key="1">
    <citation type="submission" date="2020-02" db="EMBL/GenBank/DDBJ databases">
        <authorList>
            <person name="Meier V. D."/>
        </authorList>
    </citation>
    <scope>NUCLEOTIDE SEQUENCE</scope>
    <source>
        <strain evidence="1">AVDCRST_MAG93</strain>
    </source>
</reference>
<proteinExistence type="predicted"/>
<dbReference type="EMBL" id="CADCTR010000736">
    <property type="protein sequence ID" value="CAA9260994.1"/>
    <property type="molecule type" value="Genomic_DNA"/>
</dbReference>
<protein>
    <submittedName>
        <fullName evidence="1">Uncharacterized protein</fullName>
    </submittedName>
</protein>
<dbReference type="AlphaFoldDB" id="A0A6J4IT85"/>
<gene>
    <name evidence="1" type="ORF">AVDCRST_MAG93-2183</name>
</gene>
<accession>A0A6J4IT85</accession>
<feature type="non-terminal residue" evidence="1">
    <location>
        <position position="23"/>
    </location>
</feature>
<evidence type="ECO:0000313" key="1">
    <source>
        <dbReference type="EMBL" id="CAA9260994.1"/>
    </source>
</evidence>
<name>A0A6J4IT85_9CHLR</name>